<dbReference type="Proteomes" id="UP000094669">
    <property type="component" value="Unassembled WGS sequence"/>
</dbReference>
<proteinExistence type="inferred from homology"/>
<evidence type="ECO:0000313" key="3">
    <source>
        <dbReference type="Proteomes" id="UP000094669"/>
    </source>
</evidence>
<dbReference type="PANTHER" id="PTHR47505:SF1">
    <property type="entry name" value="DNA UTILIZATION PROTEIN YHGH"/>
    <property type="match status" value="1"/>
</dbReference>
<gene>
    <name evidence="2" type="ORF">BES34_010755</name>
</gene>
<organism evidence="2 3">
    <name type="scientific">Leptospira inadai serovar Lyme</name>
    <dbReference type="NCBI Taxonomy" id="293084"/>
    <lineage>
        <taxon>Bacteria</taxon>
        <taxon>Pseudomonadati</taxon>
        <taxon>Spirochaetota</taxon>
        <taxon>Spirochaetia</taxon>
        <taxon>Leptospirales</taxon>
        <taxon>Leptospiraceae</taxon>
        <taxon>Leptospira</taxon>
    </lineage>
</organism>
<accession>A0ABX4YIF0</accession>
<comment type="similarity">
    <text evidence="1">Belongs to the ComF/GntX family.</text>
</comment>
<reference evidence="2" key="1">
    <citation type="submission" date="2018-01" db="EMBL/GenBank/DDBJ databases">
        <title>Genomic characterization of Leptospira inadai serogroup Lyme isolated from captured rat in Brazil and comparative analysis with human reference strain.</title>
        <authorList>
            <person name="Moreno L.Z."/>
            <person name="Loureiro A.P."/>
            <person name="Miraglia F."/>
            <person name="Kremer F.S."/>
            <person name="Eslabao M.R."/>
            <person name="Dellagostin O.A."/>
            <person name="Lilenbaum W."/>
            <person name="Moreno A.M."/>
        </authorList>
    </citation>
    <scope>NUCLEOTIDE SEQUENCE [LARGE SCALE GENOMIC DNA]</scope>
    <source>
        <strain evidence="2">M34/99</strain>
    </source>
</reference>
<dbReference type="CDD" id="cd06223">
    <property type="entry name" value="PRTases_typeI"/>
    <property type="match status" value="1"/>
</dbReference>
<dbReference type="PANTHER" id="PTHR47505">
    <property type="entry name" value="DNA UTILIZATION PROTEIN YHGH"/>
    <property type="match status" value="1"/>
</dbReference>
<dbReference type="EMBL" id="MCRM02000009">
    <property type="protein sequence ID" value="PNV75040.1"/>
    <property type="molecule type" value="Genomic_DNA"/>
</dbReference>
<comment type="caution">
    <text evidence="2">The sequence shown here is derived from an EMBL/GenBank/DDBJ whole genome shotgun (WGS) entry which is preliminary data.</text>
</comment>
<dbReference type="InterPro" id="IPR029057">
    <property type="entry name" value="PRTase-like"/>
</dbReference>
<name>A0ABX4YIF0_9LEPT</name>
<keyword evidence="3" id="KW-1185">Reference proteome</keyword>
<evidence type="ECO:0000313" key="2">
    <source>
        <dbReference type="EMBL" id="PNV75040.1"/>
    </source>
</evidence>
<dbReference type="InterPro" id="IPR051910">
    <property type="entry name" value="ComF/GntX_DNA_util-trans"/>
</dbReference>
<sequence>MIRKLAYETLNYFYPILCGICGREDFFSRRSGLCKECANSAKETRRYPKCPVCSWKIEAGQCNYCLSRNVFFTRAIFLHERTDLLAEALNKIKRQSTYPLSLFLSVGAKRVLRNCKDLGLQAYLLLPSSFPPWWGTVPARPFSPMRELLLRTEEILNLSCIHPLKKMSKTRQAGKAYADRFFHARNSWAIREEWIGKCPKKVLILDDVFTTGASVNEASRILRENGSEEIYVLTYLRTME</sequence>
<dbReference type="SUPFAM" id="SSF53271">
    <property type="entry name" value="PRTase-like"/>
    <property type="match status" value="1"/>
</dbReference>
<protein>
    <submittedName>
        <fullName evidence="2">Amidophosphoribosyltransferase</fullName>
    </submittedName>
</protein>
<dbReference type="InterPro" id="IPR000836">
    <property type="entry name" value="PRTase_dom"/>
</dbReference>
<dbReference type="Gene3D" id="3.40.50.2020">
    <property type="match status" value="1"/>
</dbReference>
<evidence type="ECO:0000256" key="1">
    <source>
        <dbReference type="ARBA" id="ARBA00008007"/>
    </source>
</evidence>